<feature type="domain" description="ELP1 alpha-solenoid" evidence="1">
    <location>
        <begin position="681"/>
        <end position="881"/>
    </location>
</feature>
<dbReference type="PANTHER" id="PTHR12747:SF0">
    <property type="entry name" value="ELONGATOR COMPLEX PROTEIN 1"/>
    <property type="match status" value="1"/>
</dbReference>
<gene>
    <name evidence="2" type="ORF">TrCOL_g5290</name>
</gene>
<accession>A0A9W7GJY1</accession>
<comment type="caution">
    <text evidence="2">The sequence shown here is derived from an EMBL/GenBank/DDBJ whole genome shotgun (WGS) entry which is preliminary data.</text>
</comment>
<dbReference type="GO" id="GO:0000049">
    <property type="term" value="F:tRNA binding"/>
    <property type="evidence" value="ECO:0007669"/>
    <property type="project" value="TreeGrafter"/>
</dbReference>
<sequence length="1289" mass="144526">MTPLPLNIITLVSEQDEQVSQTNNTNELIIASSHKLLNTDVFELTSVTTTRVLHTIITRIQSSPTNYHYYAASSEFGDFDFHVTHCILTSDFIACASGEGRVIGLTRPRSNLSNSTLPDDEVDDYDDGEEYIDSITTGCDLCYDYKLGYTPVDLKTDGGDRICFIGHPFHSSSDSVVSSEEGFGGELRSIRSGSLYGYLRPTGVDDGDALQNRRVQTRQAIVDSSKDTTQGSSTGYFGYKFVPSTLTMSTGESLSLTSRNAGVTAVIGKEGKKKFWIYMYEKNGMERRKVRVSKTWTATTNIEDKGEVEYKDMKFSKEGEVLLLTTGMGGGVTSTAVLTCDNYQWTCSLKVKWGGGVREYGGFETIVKGAVMEVFGKRKDGSIEVWEVKEKQVGPIDGGMVTWIDGDELKGTDMGRNVIPSPMAEIGIKDKSGIYYVRGWRMGKEEGVVEMEDGVGWIKDGKFNGVLETGRVRGLEVDRRTNAAVYIKEGTTKSIVVRDLTTGEVRATYDGNMEDVFEVVDGSHAVRWGEGEDKKAEVFELETNQTLHELMEEGVPIKIEVLYPDPNDPDERKMVLSLTSTSRLYLNDRILSTSVTSFVVSRSHGFLVYCTNDGNPLLHCEDVTRLMRSDEMDGVDQDEGSGWREEGRTIERDTVVVAVTEDKPNVILRHHRGNYEGVTPRPIVLRTIRKLIGDRKWREAFDLCRRLKVDFNFLCDYKPMEFMEDIGGFVKGVKKGDWISLFVATLQGADFSRFKYPDYLNPPKPMEHESEEIQRHFQDKTNIICRALRAHMISLDPSRHLKPILSTYAKQTPPLLPDALALIKSTSPSVTSKEAQAAIKYLAFLCTYEVLYEEAIGTYDFELAKGVAMGSQMDPKVYLRELGTLENEEELRGRYLVDVRLKRWEKAVRNLAASGGSTEDVVRMCEKHALYSVALEIYKDGAERGRVMEVVAEKHVKDGFPGAAVSLLLGLGKFGRAVEIAKIENDWEAVMTYFGSVDEEEREEMADVVEELVEYMEVSKKRLDLWRASTLLLQYDPTNDNQERAIKLLTSGCYFIAAARECGRLNLPKALLGSVLDSARNAARMVSTDIEERRVKFKVNFENYLKSKELYDENERRKEEEGFNEGEGFGTGGNGSEYSAATSFSNISMSSNLSAKSYTSGYSGTSTAFTFNKGDNQSGGKFKSNREANKIKNRERRNAKRLAKKMQPGSIEEVRYYKGVLVECKVGEEERDKIVDTINYLVREGEVEGLAKRLWKSYEGMRDEVGEGGLDFLEMDQLPGNVNALFELL</sequence>
<dbReference type="PANTHER" id="PTHR12747">
    <property type="entry name" value="ELONGATOR COMPLEX PROTEIN 1"/>
    <property type="match status" value="1"/>
</dbReference>
<evidence type="ECO:0000259" key="1">
    <source>
        <dbReference type="Pfam" id="PF23925"/>
    </source>
</evidence>
<dbReference type="InterPro" id="IPR006849">
    <property type="entry name" value="Elp1"/>
</dbReference>
<evidence type="ECO:0000313" key="2">
    <source>
        <dbReference type="EMBL" id="GMI47114.1"/>
    </source>
</evidence>
<dbReference type="OrthoDB" id="200915at2759"/>
<keyword evidence="3" id="KW-1185">Reference proteome</keyword>
<name>A0A9W7GJY1_9STRA</name>
<reference evidence="3" key="1">
    <citation type="journal article" date="2023" name="Commun. Biol.">
        <title>Genome analysis of Parmales, the sister group of diatoms, reveals the evolutionary specialization of diatoms from phago-mixotrophs to photoautotrophs.</title>
        <authorList>
            <person name="Ban H."/>
            <person name="Sato S."/>
            <person name="Yoshikawa S."/>
            <person name="Yamada K."/>
            <person name="Nakamura Y."/>
            <person name="Ichinomiya M."/>
            <person name="Sato N."/>
            <person name="Blanc-Mathieu R."/>
            <person name="Endo H."/>
            <person name="Kuwata A."/>
            <person name="Ogata H."/>
        </authorList>
    </citation>
    <scope>NUCLEOTIDE SEQUENCE [LARGE SCALE GENOMIC DNA]</scope>
</reference>
<dbReference type="GO" id="GO:0033588">
    <property type="term" value="C:elongator holoenzyme complex"/>
    <property type="evidence" value="ECO:0007669"/>
    <property type="project" value="InterPro"/>
</dbReference>
<protein>
    <recommendedName>
        <fullName evidence="1">ELP1 alpha-solenoid domain-containing protein</fullName>
    </recommendedName>
</protein>
<evidence type="ECO:0000313" key="3">
    <source>
        <dbReference type="Proteomes" id="UP001165065"/>
    </source>
</evidence>
<dbReference type="Pfam" id="PF23925">
    <property type="entry name" value="A-sol_ELP1"/>
    <property type="match status" value="1"/>
</dbReference>
<proteinExistence type="predicted"/>
<dbReference type="Proteomes" id="UP001165065">
    <property type="component" value="Unassembled WGS sequence"/>
</dbReference>
<dbReference type="InterPro" id="IPR011047">
    <property type="entry name" value="Quinoprotein_ADH-like_sf"/>
</dbReference>
<dbReference type="EMBL" id="BRYA01000331">
    <property type="protein sequence ID" value="GMI47114.1"/>
    <property type="molecule type" value="Genomic_DNA"/>
</dbReference>
<dbReference type="GO" id="GO:0002926">
    <property type="term" value="P:tRNA wobble base 5-methoxycarbonylmethyl-2-thiouridinylation"/>
    <property type="evidence" value="ECO:0007669"/>
    <property type="project" value="TreeGrafter"/>
</dbReference>
<dbReference type="SUPFAM" id="SSF50998">
    <property type="entry name" value="Quinoprotein alcohol dehydrogenase-like"/>
    <property type="match status" value="1"/>
</dbReference>
<dbReference type="InterPro" id="IPR056167">
    <property type="entry name" value="A-sol_ELP1"/>
</dbReference>
<organism evidence="2 3">
    <name type="scientific">Triparma columacea</name>
    <dbReference type="NCBI Taxonomy" id="722753"/>
    <lineage>
        <taxon>Eukaryota</taxon>
        <taxon>Sar</taxon>
        <taxon>Stramenopiles</taxon>
        <taxon>Ochrophyta</taxon>
        <taxon>Bolidophyceae</taxon>
        <taxon>Parmales</taxon>
        <taxon>Triparmaceae</taxon>
        <taxon>Triparma</taxon>
    </lineage>
</organism>
<dbReference type="GO" id="GO:0005829">
    <property type="term" value="C:cytosol"/>
    <property type="evidence" value="ECO:0007669"/>
    <property type="project" value="TreeGrafter"/>
</dbReference>